<gene>
    <name evidence="1" type="ORF">FB473_002671</name>
</gene>
<organism evidence="1 2">
    <name type="scientific">Brooklawnia cerclae</name>
    <dbReference type="NCBI Taxonomy" id="349934"/>
    <lineage>
        <taxon>Bacteria</taxon>
        <taxon>Bacillati</taxon>
        <taxon>Actinomycetota</taxon>
        <taxon>Actinomycetes</taxon>
        <taxon>Propionibacteriales</taxon>
        <taxon>Propionibacteriaceae</taxon>
        <taxon>Brooklawnia</taxon>
    </lineage>
</organism>
<dbReference type="EMBL" id="JAAMOZ010000001">
    <property type="protein sequence ID" value="NIH58026.1"/>
    <property type="molecule type" value="Genomic_DNA"/>
</dbReference>
<dbReference type="RefSeq" id="WP_167168666.1">
    <property type="nucleotide sequence ID" value="NZ_BAAAOO010000007.1"/>
</dbReference>
<proteinExistence type="predicted"/>
<evidence type="ECO:0008006" key="3">
    <source>
        <dbReference type="Google" id="ProtNLM"/>
    </source>
</evidence>
<name>A0ABX0SMN1_9ACTN</name>
<reference evidence="1 2" key="1">
    <citation type="submission" date="2020-02" db="EMBL/GenBank/DDBJ databases">
        <title>Sequencing the genomes of 1000 actinobacteria strains.</title>
        <authorList>
            <person name="Klenk H.-P."/>
        </authorList>
    </citation>
    <scope>NUCLEOTIDE SEQUENCE [LARGE SCALE GENOMIC DNA]</scope>
    <source>
        <strain evidence="1 2">DSM 19609</strain>
    </source>
</reference>
<dbReference type="Proteomes" id="UP000749311">
    <property type="component" value="Unassembled WGS sequence"/>
</dbReference>
<evidence type="ECO:0000313" key="1">
    <source>
        <dbReference type="EMBL" id="NIH58026.1"/>
    </source>
</evidence>
<comment type="caution">
    <text evidence="1">The sequence shown here is derived from an EMBL/GenBank/DDBJ whole genome shotgun (WGS) entry which is preliminary data.</text>
</comment>
<accession>A0ABX0SMN1</accession>
<dbReference type="InterPro" id="IPR021678">
    <property type="entry name" value="DUF3263"/>
</dbReference>
<dbReference type="Pfam" id="PF11662">
    <property type="entry name" value="DUF3263"/>
    <property type="match status" value="1"/>
</dbReference>
<keyword evidence="2" id="KW-1185">Reference proteome</keyword>
<sequence length="94" mass="11300">MTEAGRKTEEMSQGLSEREAQILDFEKSWWQAPSSKEQEIRDRFDVSASRYYQILNQLIDRPEALAHDPLLVKRLRRLREQRQRSRSASRLRIR</sequence>
<protein>
    <recommendedName>
        <fullName evidence="3">DUF3263 domain-containing protein</fullName>
    </recommendedName>
</protein>
<evidence type="ECO:0000313" key="2">
    <source>
        <dbReference type="Proteomes" id="UP000749311"/>
    </source>
</evidence>